<evidence type="ECO:0000313" key="1">
    <source>
        <dbReference type="EMBL" id="RLN11570.1"/>
    </source>
</evidence>
<protein>
    <submittedName>
        <fullName evidence="1">Uncharacterized protein</fullName>
    </submittedName>
</protein>
<dbReference type="EMBL" id="PQIB02000006">
    <property type="protein sequence ID" value="RLN11570.1"/>
    <property type="molecule type" value="Genomic_DNA"/>
</dbReference>
<evidence type="ECO:0000313" key="2">
    <source>
        <dbReference type="Proteomes" id="UP000275267"/>
    </source>
</evidence>
<organism evidence="1 2">
    <name type="scientific">Panicum miliaceum</name>
    <name type="common">Proso millet</name>
    <name type="synonym">Broomcorn millet</name>
    <dbReference type="NCBI Taxonomy" id="4540"/>
    <lineage>
        <taxon>Eukaryota</taxon>
        <taxon>Viridiplantae</taxon>
        <taxon>Streptophyta</taxon>
        <taxon>Embryophyta</taxon>
        <taxon>Tracheophyta</taxon>
        <taxon>Spermatophyta</taxon>
        <taxon>Magnoliopsida</taxon>
        <taxon>Liliopsida</taxon>
        <taxon>Poales</taxon>
        <taxon>Poaceae</taxon>
        <taxon>PACMAD clade</taxon>
        <taxon>Panicoideae</taxon>
        <taxon>Panicodae</taxon>
        <taxon>Paniceae</taxon>
        <taxon>Panicinae</taxon>
        <taxon>Panicum</taxon>
        <taxon>Panicum sect. Panicum</taxon>
    </lineage>
</organism>
<comment type="caution">
    <text evidence="1">The sequence shown here is derived from an EMBL/GenBank/DDBJ whole genome shotgun (WGS) entry which is preliminary data.</text>
</comment>
<dbReference type="AlphaFoldDB" id="A0A3L6RXT5"/>
<reference evidence="2" key="1">
    <citation type="journal article" date="2019" name="Nat. Commun.">
        <title>The genome of broomcorn millet.</title>
        <authorList>
            <person name="Zou C."/>
            <person name="Miki D."/>
            <person name="Li D."/>
            <person name="Tang Q."/>
            <person name="Xiao L."/>
            <person name="Rajput S."/>
            <person name="Deng P."/>
            <person name="Jia W."/>
            <person name="Huang R."/>
            <person name="Zhang M."/>
            <person name="Sun Y."/>
            <person name="Hu J."/>
            <person name="Fu X."/>
            <person name="Schnable P.S."/>
            <person name="Li F."/>
            <person name="Zhang H."/>
            <person name="Feng B."/>
            <person name="Zhu X."/>
            <person name="Liu R."/>
            <person name="Schnable J.C."/>
            <person name="Zhu J.-K."/>
            <person name="Zhang H."/>
        </authorList>
    </citation>
    <scope>NUCLEOTIDE SEQUENCE [LARGE SCALE GENOMIC DNA]</scope>
</reference>
<sequence length="88" mass="9830">MEADDFFTMELDRYQNGAEKKLEACEGVVANVQTRSAGEYPTMVQLCGGGPQDPFGDRQFIKRIKTGGINLGLMMQIVEDRKKENNKA</sequence>
<name>A0A3L6RXT5_PANMI</name>
<dbReference type="Proteomes" id="UP000275267">
    <property type="component" value="Unassembled WGS sequence"/>
</dbReference>
<gene>
    <name evidence="1" type="ORF">C2845_PM09G21550</name>
</gene>
<keyword evidence="2" id="KW-1185">Reference proteome</keyword>
<accession>A0A3L6RXT5</accession>
<proteinExistence type="predicted"/>